<evidence type="ECO:0000313" key="15">
    <source>
        <dbReference type="EMBL" id="PSK56814.1"/>
    </source>
</evidence>
<dbReference type="Gene3D" id="1.10.357.120">
    <property type="match status" value="1"/>
</dbReference>
<dbReference type="InterPro" id="IPR006592">
    <property type="entry name" value="RNA_pol_N"/>
</dbReference>
<dbReference type="InterPro" id="IPR007081">
    <property type="entry name" value="RNA_pol_Rpb1_5"/>
</dbReference>
<gene>
    <name evidence="15" type="ORF">B9Z65_6438</name>
</gene>
<evidence type="ECO:0000256" key="9">
    <source>
        <dbReference type="ARBA" id="ARBA00023163"/>
    </source>
</evidence>
<feature type="region of interest" description="Disordered" evidence="13">
    <location>
        <begin position="1353"/>
        <end position="1476"/>
    </location>
</feature>
<dbReference type="InterPro" id="IPR044893">
    <property type="entry name" value="RNA_pol_Rpb1_clamp_domain"/>
</dbReference>
<comment type="catalytic activity">
    <reaction evidence="11 12">
        <text>RNA(n) + a ribonucleoside 5'-triphosphate = RNA(n+1) + diphosphate</text>
        <dbReference type="Rhea" id="RHEA:21248"/>
        <dbReference type="Rhea" id="RHEA-COMP:14527"/>
        <dbReference type="Rhea" id="RHEA-COMP:17342"/>
        <dbReference type="ChEBI" id="CHEBI:33019"/>
        <dbReference type="ChEBI" id="CHEBI:61557"/>
        <dbReference type="ChEBI" id="CHEBI:140395"/>
        <dbReference type="EC" id="2.7.7.6"/>
    </reaction>
</comment>
<dbReference type="OrthoDB" id="270392at2759"/>
<protein>
    <recommendedName>
        <fullName evidence="12">DNA-directed RNA polymerase subunit</fullName>
        <ecNumber evidence="12">2.7.7.6</ecNumber>
    </recommendedName>
</protein>
<dbReference type="InterPro" id="IPR047107">
    <property type="entry name" value="DNA-dir_RNA_pol1_lsu_C"/>
</dbReference>
<proteinExistence type="inferred from homology"/>
<dbReference type="GO" id="GO:0046872">
    <property type="term" value="F:metal ion binding"/>
    <property type="evidence" value="ECO:0007669"/>
    <property type="project" value="UniProtKB-KW"/>
</dbReference>
<keyword evidence="8" id="KW-0460">Magnesium</keyword>
<dbReference type="Proteomes" id="UP000243723">
    <property type="component" value="Unassembled WGS sequence"/>
</dbReference>
<keyword evidence="16" id="KW-1185">Reference proteome</keyword>
<feature type="compositionally biased region" description="Basic and acidic residues" evidence="13">
    <location>
        <begin position="1353"/>
        <end position="1371"/>
    </location>
</feature>
<evidence type="ECO:0000256" key="13">
    <source>
        <dbReference type="SAM" id="MobiDB-lite"/>
    </source>
</evidence>
<dbReference type="Gene3D" id="2.40.40.20">
    <property type="match status" value="1"/>
</dbReference>
<dbReference type="InterPro" id="IPR042102">
    <property type="entry name" value="RNA_pol_Rpb1_3_sf"/>
</dbReference>
<evidence type="ECO:0000256" key="6">
    <source>
        <dbReference type="ARBA" id="ARBA00022723"/>
    </source>
</evidence>
<evidence type="ECO:0000256" key="5">
    <source>
        <dbReference type="ARBA" id="ARBA00022695"/>
    </source>
</evidence>
<feature type="compositionally biased region" description="Acidic residues" evidence="13">
    <location>
        <begin position="1390"/>
        <end position="1404"/>
    </location>
</feature>
<dbReference type="Pfam" id="PF04997">
    <property type="entry name" value="RNA_pol_Rpb1_1"/>
    <property type="match status" value="1"/>
</dbReference>
<evidence type="ECO:0000256" key="8">
    <source>
        <dbReference type="ARBA" id="ARBA00022842"/>
    </source>
</evidence>
<accession>A0A2P8A8N5</accession>
<comment type="caution">
    <text evidence="15">The sequence shown here is derived from an EMBL/GenBank/DDBJ whole genome shotgun (WGS) entry which is preliminary data.</text>
</comment>
<feature type="domain" description="RNA polymerase N-terminal" evidence="14">
    <location>
        <begin position="376"/>
        <end position="704"/>
    </location>
</feature>
<dbReference type="EC" id="2.7.7.6" evidence="12"/>
<sequence length="1724" mass="190165">MNVSQPVVSAIKGVEFGFLSSEDIRALSVKRVTNPTTFDTLLNPVPGGLYDAAYGPFGDNSCSTCNNRGAGCPGHCGHIELPVHVYHPTFMDQCLRLLRAKCVYCHKLKMSRSEVNRYACKLRLIRHGLIEECYELDSIRPSKSKTTTLTNGAGSGDESDQVDEDVRELTERRSRFVKKAIRNAEKRSDWAAGKLEASVDERREIIKEFMANITKVKKCTSCQGVSPGYRKDRFTKIFKKPLTERDKVAMVQAGMKEQDPLVLLRRQRQAKAAAEKKKALAEDEGVADLEDSSMESEGEGEDIEMLDIEHEVAGGTTLESATQTTQKKKTSDATEGFLNAGQVHAALVQLFEQEPEILQLVYSPSQRKGSKPPSADMFFIKDVLIPPNKYRPEARTGNDSIAESPDNTHYKGIINICDDMAQIHRQINGMEDPTEGRRRRTYADFQEAWIRLQDAVNSMLDKDRNPVNAGARARIEDGIKQRLEKKEGLFRKNMMGKRVNFAARTVISPDPNIETNEIGVPPVFAIKLTYPEPVTDHNFQELKEAVQNGPFVWPGAVAIENENGQVINLQVKNAEERTALANQLQAPSSTAYNGARPKKVHRHLNNGDIVIMNRQPTLHKPSMMCHRARVLPGEKTLRMHYANCNTYNADFDGDEMNMHFPQNELARSEAINIADTDHQYLSATAAKPLRGLIQDHISMGVALTNRDTYFNREDYQQLIYAAVRPENNHTSSGRIETVPPAIIKPRPLWTGKQVISTVLKNVKPSAYPGLTLDSKSSTNANFWGEKSDEQNIIFKDGEFLCGILDKAQIGPSAGGLINAVYEVYGHVIAGKLLSVLGRLLTKLLHMRAFSCGVEDLIFTPDGDKQRKEALKKADTVGLEVAAEYVGLQDRTPGTNDPELRRRLEEVLRETEKQQGLDGKMKTAAAALSSGVTTTCLPVGLVKPFPKNQMQAMTGSGAKGSGVNANQISCNLGQQVLEGNRVPVMVSGKTLPCFKPFETSARAGGYIVDRFLTGVRPQEYFFHAMAGREGLIDTAVKTSRSGYLQRCLVKGLEGLRVEHDTSVRNSDGSVVQFLYGDDGLEIPKAKYTGQFKFIGENYLSFFHGLNVRTEFEHVGNEDAQEHVKKAEKLYRRTGDLGCVDPALSLYPPAANAGSISEKMYRDAREWMDENPDRVITDKKKGIEGISKKTFQRLLEMRYLKSVVEAGEAVGVVAGQSVGEPSTQMTLNTFHLAGHAAKNVTLGIPRLREIVMTASMSIPTPTMTLYLNEEIPEEGAKQFAKAISRLSLAEVTDKVTVTETVGAGVAYDHARVYSVNLELFPSDEYCEEYAIKVSDVLRCIEKKFLPRLQASVRKEMKKNNESKQLKGKSDAHPEIGQSAGTIEQETARPDADAEGGDDDSDNEGDDDATKDKTRNNKAQGGYDAPDDDEAEIAAQNRREASPDSESEDETYGGSPKPTKRTPAATDDNEAASSTYEPSEAVLSRILSSKETNDITAFTFTQTSVNFTLEYPSTASKLLMLTHVESALHSALVQSIPGVTSATYIYTKEDVAASRPPTIQTEGANLLAMRDFQDILNPHRFRTNDIGSMLLQYGVEACRAAIVQEISAVFSGHGISVDYRHLSLIADFMTRSGGYKAFSRGGMAGNTSPFAKMSFETTVGFLRDAVLEGDRDELLHPSARGVVGRVGRMGTGGFEVLAGVRPWGRGKEGEEVEIRVDEEGEGEEMEE</sequence>
<evidence type="ECO:0000256" key="2">
    <source>
        <dbReference type="ARBA" id="ARBA00006460"/>
    </source>
</evidence>
<dbReference type="FunFam" id="1.10.274.100:FF:000006">
    <property type="entry name" value="DNA-directed RNA polymerase subunit"/>
    <property type="match status" value="1"/>
</dbReference>
<dbReference type="Gene3D" id="4.10.860.120">
    <property type="entry name" value="RNA polymerase II, clamp domain"/>
    <property type="match status" value="1"/>
</dbReference>
<dbReference type="FunFam" id="4.10.860.120:FF:000006">
    <property type="entry name" value="DNA-directed RNA polymerase subunit"/>
    <property type="match status" value="1"/>
</dbReference>
<evidence type="ECO:0000256" key="11">
    <source>
        <dbReference type="ARBA" id="ARBA00048552"/>
    </source>
</evidence>
<keyword evidence="10" id="KW-0539">Nucleus</keyword>
<comment type="subcellular location">
    <subcellularLocation>
        <location evidence="1">Nucleus</location>
    </subcellularLocation>
</comment>
<evidence type="ECO:0000256" key="12">
    <source>
        <dbReference type="RuleBase" id="RU004279"/>
    </source>
</evidence>
<dbReference type="SUPFAM" id="SSF64484">
    <property type="entry name" value="beta and beta-prime subunits of DNA dependent RNA-polymerase"/>
    <property type="match status" value="1"/>
</dbReference>
<reference evidence="15 16" key="1">
    <citation type="submission" date="2017-05" db="EMBL/GenBank/DDBJ databases">
        <title>Draft genome sequence of Elsinoe australis.</title>
        <authorList>
            <person name="Cheng Q."/>
        </authorList>
    </citation>
    <scope>NUCLEOTIDE SEQUENCE [LARGE SCALE GENOMIC DNA]</scope>
    <source>
        <strain evidence="15 16">NL1</strain>
    </source>
</reference>
<dbReference type="SMART" id="SM00663">
    <property type="entry name" value="RPOLA_N"/>
    <property type="match status" value="1"/>
</dbReference>
<organism evidence="15 16">
    <name type="scientific">Elsinoe australis</name>
    <dbReference type="NCBI Taxonomy" id="40998"/>
    <lineage>
        <taxon>Eukaryota</taxon>
        <taxon>Fungi</taxon>
        <taxon>Dikarya</taxon>
        <taxon>Ascomycota</taxon>
        <taxon>Pezizomycotina</taxon>
        <taxon>Dothideomycetes</taxon>
        <taxon>Dothideomycetidae</taxon>
        <taxon>Myriangiales</taxon>
        <taxon>Elsinoaceae</taxon>
        <taxon>Elsinoe</taxon>
    </lineage>
</organism>
<evidence type="ECO:0000313" key="16">
    <source>
        <dbReference type="Proteomes" id="UP000243723"/>
    </source>
</evidence>
<feature type="region of interest" description="Disordered" evidence="13">
    <location>
        <begin position="145"/>
        <end position="164"/>
    </location>
</feature>
<feature type="compositionally biased region" description="Acidic residues" evidence="13">
    <location>
        <begin position="282"/>
        <end position="298"/>
    </location>
</feature>
<dbReference type="FunFam" id="2.40.40.20:FF:000019">
    <property type="entry name" value="DNA-directed RNA polymerase II subunit RPB1"/>
    <property type="match status" value="1"/>
</dbReference>
<dbReference type="PANTHER" id="PTHR19376">
    <property type="entry name" value="DNA-DIRECTED RNA POLYMERASE"/>
    <property type="match status" value="1"/>
</dbReference>
<dbReference type="InterPro" id="IPR007083">
    <property type="entry name" value="RNA_pol_Rpb1_4"/>
</dbReference>
<dbReference type="Pfam" id="PF00623">
    <property type="entry name" value="RNA_pol_Rpb1_2"/>
    <property type="match status" value="1"/>
</dbReference>
<dbReference type="Gene3D" id="1.10.274.100">
    <property type="entry name" value="RNA polymerase Rpb1, domain 3"/>
    <property type="match status" value="1"/>
</dbReference>
<dbReference type="InterPro" id="IPR007080">
    <property type="entry name" value="RNA_pol_Rpb1_1"/>
</dbReference>
<dbReference type="CDD" id="cd01435">
    <property type="entry name" value="RNAP_I_RPA1_N"/>
    <property type="match status" value="1"/>
</dbReference>
<keyword evidence="6" id="KW-0479">Metal-binding</keyword>
<dbReference type="InterPro" id="IPR007066">
    <property type="entry name" value="RNA_pol_Rpb1_3"/>
</dbReference>
<dbReference type="Gene3D" id="1.10.132.30">
    <property type="match status" value="1"/>
</dbReference>
<dbReference type="Pfam" id="PF05000">
    <property type="entry name" value="RNA_pol_Rpb1_4"/>
    <property type="match status" value="1"/>
</dbReference>
<dbReference type="Gene3D" id="3.30.70.2850">
    <property type="match status" value="1"/>
</dbReference>
<keyword evidence="3 12" id="KW-0240">DNA-directed RNA polymerase</keyword>
<keyword evidence="4 12" id="KW-0808">Transferase</keyword>
<dbReference type="Gene3D" id="3.30.1490.180">
    <property type="entry name" value="RNA polymerase ii"/>
    <property type="match status" value="1"/>
</dbReference>
<dbReference type="GO" id="GO:0003677">
    <property type="term" value="F:DNA binding"/>
    <property type="evidence" value="ECO:0007669"/>
    <property type="project" value="InterPro"/>
</dbReference>
<dbReference type="InterPro" id="IPR045867">
    <property type="entry name" value="DNA-dir_RpoC_beta_prime"/>
</dbReference>
<dbReference type="InterPro" id="IPR038120">
    <property type="entry name" value="Rpb1_funnel_sf"/>
</dbReference>
<keyword evidence="7" id="KW-0862">Zinc</keyword>
<evidence type="ECO:0000256" key="10">
    <source>
        <dbReference type="ARBA" id="ARBA00023242"/>
    </source>
</evidence>
<dbReference type="Pfam" id="PF04983">
    <property type="entry name" value="RNA_pol_Rpb1_3"/>
    <property type="match status" value="1"/>
</dbReference>
<feature type="region of interest" description="Disordered" evidence="13">
    <location>
        <begin position="275"/>
        <end position="298"/>
    </location>
</feature>
<dbReference type="GO" id="GO:0006351">
    <property type="term" value="P:DNA-templated transcription"/>
    <property type="evidence" value="ECO:0007669"/>
    <property type="project" value="InterPro"/>
</dbReference>
<dbReference type="GO" id="GO:0005736">
    <property type="term" value="C:RNA polymerase I complex"/>
    <property type="evidence" value="ECO:0007669"/>
    <property type="project" value="TreeGrafter"/>
</dbReference>
<dbReference type="Pfam" id="PF04998">
    <property type="entry name" value="RNA_pol_Rpb1_5"/>
    <property type="match status" value="1"/>
</dbReference>
<keyword evidence="5 12" id="KW-0548">Nucleotidyltransferase</keyword>
<evidence type="ECO:0000256" key="7">
    <source>
        <dbReference type="ARBA" id="ARBA00022833"/>
    </source>
</evidence>
<comment type="similarity">
    <text evidence="2 12">Belongs to the RNA polymerase beta' chain family.</text>
</comment>
<dbReference type="FunFam" id="3.30.1490.180:FF:000003">
    <property type="entry name" value="DNA-directed RNA polymerase subunit"/>
    <property type="match status" value="1"/>
</dbReference>
<evidence type="ECO:0000256" key="1">
    <source>
        <dbReference type="ARBA" id="ARBA00004123"/>
    </source>
</evidence>
<comment type="function">
    <text evidence="12">DNA-dependent RNA polymerase catalyzes the transcription of DNA into RNA using the four ribonucleoside triphosphates as substrates.</text>
</comment>
<evidence type="ECO:0000256" key="3">
    <source>
        <dbReference type="ARBA" id="ARBA00022478"/>
    </source>
</evidence>
<dbReference type="InterPro" id="IPR000722">
    <property type="entry name" value="RNA_pol_asu"/>
</dbReference>
<dbReference type="PANTHER" id="PTHR19376:SF11">
    <property type="entry name" value="DNA-DIRECTED RNA POLYMERASE I SUBUNIT RPA1"/>
    <property type="match status" value="1"/>
</dbReference>
<evidence type="ECO:0000256" key="4">
    <source>
        <dbReference type="ARBA" id="ARBA00022679"/>
    </source>
</evidence>
<dbReference type="InterPro" id="IPR015699">
    <property type="entry name" value="DNA-dir_RNA_pol1_lsu_N"/>
</dbReference>
<dbReference type="CDD" id="cd02735">
    <property type="entry name" value="RNAP_I_Rpa1_C"/>
    <property type="match status" value="1"/>
</dbReference>
<evidence type="ECO:0000259" key="14">
    <source>
        <dbReference type="SMART" id="SM00663"/>
    </source>
</evidence>
<dbReference type="STRING" id="40998.A0A2P8A8N5"/>
<name>A0A2P8A8N5_9PEZI</name>
<dbReference type="EMBL" id="NHZQ01000060">
    <property type="protein sequence ID" value="PSK56814.1"/>
    <property type="molecule type" value="Genomic_DNA"/>
</dbReference>
<dbReference type="GO" id="GO:0003899">
    <property type="term" value="F:DNA-directed RNA polymerase activity"/>
    <property type="evidence" value="ECO:0007669"/>
    <property type="project" value="UniProtKB-EC"/>
</dbReference>
<keyword evidence="9 12" id="KW-0804">Transcription</keyword>